<dbReference type="GO" id="GO:0005525">
    <property type="term" value="F:GTP binding"/>
    <property type="evidence" value="ECO:0007669"/>
    <property type="project" value="UniProtKB-KW"/>
</dbReference>
<keyword evidence="4" id="KW-0342">GTP-binding</keyword>
<dbReference type="InterPro" id="IPR053905">
    <property type="entry name" value="EF-G-like_DII"/>
</dbReference>
<dbReference type="SMART" id="SM00838">
    <property type="entry name" value="EFG_C"/>
    <property type="match status" value="1"/>
</dbReference>
<dbReference type="Pfam" id="PF22042">
    <property type="entry name" value="EF-G_D2"/>
    <property type="match status" value="1"/>
</dbReference>
<accession>A0A922DR75</accession>
<gene>
    <name evidence="6" type="ORF">I3842_11G148500</name>
</gene>
<evidence type="ECO:0000256" key="4">
    <source>
        <dbReference type="ARBA" id="ARBA00023134"/>
    </source>
</evidence>
<comment type="caution">
    <text evidence="6">The sequence shown here is derived from an EMBL/GenBank/DDBJ whole genome shotgun (WGS) entry which is preliminary data.</text>
</comment>
<keyword evidence="1" id="KW-0547">Nucleotide-binding</keyword>
<evidence type="ECO:0000256" key="2">
    <source>
        <dbReference type="ARBA" id="ARBA00022768"/>
    </source>
</evidence>
<evidence type="ECO:0000313" key="7">
    <source>
        <dbReference type="Proteomes" id="UP000811246"/>
    </source>
</evidence>
<dbReference type="FunFam" id="3.30.70.870:FF:000001">
    <property type="entry name" value="Elongation factor G"/>
    <property type="match status" value="1"/>
</dbReference>
<protein>
    <recommendedName>
        <fullName evidence="5">Elongation factor EFG domain-containing protein</fullName>
    </recommendedName>
</protein>
<dbReference type="GO" id="GO:0032790">
    <property type="term" value="P:ribosome disassembly"/>
    <property type="evidence" value="ECO:0007669"/>
    <property type="project" value="TreeGrafter"/>
</dbReference>
<dbReference type="InterPro" id="IPR009022">
    <property type="entry name" value="EFG_III"/>
</dbReference>
<dbReference type="GO" id="GO:0003746">
    <property type="term" value="F:translation elongation factor activity"/>
    <property type="evidence" value="ECO:0007669"/>
    <property type="project" value="UniProtKB-KW"/>
</dbReference>
<dbReference type="InterPro" id="IPR000640">
    <property type="entry name" value="EFG_V-like"/>
</dbReference>
<name>A0A922DR75_CARIL</name>
<dbReference type="PANTHER" id="PTHR43261">
    <property type="entry name" value="TRANSLATION ELONGATION FACTOR G-RELATED"/>
    <property type="match status" value="1"/>
</dbReference>
<reference evidence="6" key="1">
    <citation type="submission" date="2021-01" db="EMBL/GenBank/DDBJ databases">
        <authorList>
            <person name="Lovell J.T."/>
            <person name="Bentley N."/>
            <person name="Bhattarai G."/>
            <person name="Jenkins J.W."/>
            <person name="Sreedasyam A."/>
            <person name="Alarcon Y."/>
            <person name="Bock C."/>
            <person name="Boston L."/>
            <person name="Carlson J."/>
            <person name="Cervantes K."/>
            <person name="Clermont K."/>
            <person name="Krom N."/>
            <person name="Kubenka K."/>
            <person name="Mamidi S."/>
            <person name="Mattison C."/>
            <person name="Monteros M."/>
            <person name="Pisani C."/>
            <person name="Plott C."/>
            <person name="Rajasekar S."/>
            <person name="Rhein H.S."/>
            <person name="Rohla C."/>
            <person name="Song M."/>
            <person name="Hilaire R.S."/>
            <person name="Shu S."/>
            <person name="Wells L."/>
            <person name="Wang X."/>
            <person name="Webber J."/>
            <person name="Heerema R.J."/>
            <person name="Klein P."/>
            <person name="Conner P."/>
            <person name="Grauke L."/>
            <person name="Grimwood J."/>
            <person name="Schmutz J."/>
            <person name="Randall J.J."/>
        </authorList>
    </citation>
    <scope>NUCLEOTIDE SEQUENCE</scope>
    <source>
        <tissue evidence="6">Leaf</tissue>
    </source>
</reference>
<keyword evidence="3" id="KW-0648">Protein biosynthesis</keyword>
<sequence length="239" mass="26482">MKGTDPETPEVTIERATSDDEPFSGLAFKIMSDPFVGSLTFVRVYSGKLAAGSYVLNANKGKKERIGRLLEMHANSREDVKVALTGDIVALGCLKDTITGETLCDPENPVVLERMDFHEPVIKVAIEPKTKADIDKMAAGLVKLAQEDPSFHFSRDEEINQTVIEGMGELHLEIIVDRLKREFKVVDALVPLAEMFQHVSTLRGMTKGRASFTMQLAKFDFVPQYIQDQLAAKEQQVAA</sequence>
<dbReference type="AlphaFoldDB" id="A0A922DR75"/>
<dbReference type="InterPro" id="IPR041095">
    <property type="entry name" value="EFG_II"/>
</dbReference>
<dbReference type="PANTHER" id="PTHR43261:SF1">
    <property type="entry name" value="RIBOSOME-RELEASING FACTOR 2, MITOCHONDRIAL"/>
    <property type="match status" value="1"/>
</dbReference>
<dbReference type="FunFam" id="2.40.30.10:FF:000006">
    <property type="entry name" value="Elongation factor G"/>
    <property type="match status" value="1"/>
</dbReference>
<dbReference type="EMBL" id="CM031835">
    <property type="protein sequence ID" value="KAG6688901.1"/>
    <property type="molecule type" value="Genomic_DNA"/>
</dbReference>
<proteinExistence type="predicted"/>
<evidence type="ECO:0000259" key="5">
    <source>
        <dbReference type="SMART" id="SM00838"/>
    </source>
</evidence>
<evidence type="ECO:0000256" key="3">
    <source>
        <dbReference type="ARBA" id="ARBA00022917"/>
    </source>
</evidence>
<organism evidence="6 7">
    <name type="scientific">Carya illinoinensis</name>
    <name type="common">Pecan</name>
    <dbReference type="NCBI Taxonomy" id="32201"/>
    <lineage>
        <taxon>Eukaryota</taxon>
        <taxon>Viridiplantae</taxon>
        <taxon>Streptophyta</taxon>
        <taxon>Embryophyta</taxon>
        <taxon>Tracheophyta</taxon>
        <taxon>Spermatophyta</taxon>
        <taxon>Magnoliopsida</taxon>
        <taxon>eudicotyledons</taxon>
        <taxon>Gunneridae</taxon>
        <taxon>Pentapetalae</taxon>
        <taxon>rosids</taxon>
        <taxon>fabids</taxon>
        <taxon>Fagales</taxon>
        <taxon>Juglandaceae</taxon>
        <taxon>Carya</taxon>
    </lineage>
</organism>
<evidence type="ECO:0000313" key="6">
    <source>
        <dbReference type="EMBL" id="KAG6688901.1"/>
    </source>
</evidence>
<feature type="domain" description="Elongation factor EFG" evidence="5">
    <location>
        <begin position="162"/>
        <end position="230"/>
    </location>
</feature>
<dbReference type="CDD" id="cd16262">
    <property type="entry name" value="EFG_III"/>
    <property type="match status" value="1"/>
</dbReference>
<dbReference type="CDD" id="cd04088">
    <property type="entry name" value="EFG_mtEFG_II"/>
    <property type="match status" value="1"/>
</dbReference>
<dbReference type="Proteomes" id="UP000811246">
    <property type="component" value="Chromosome 11"/>
</dbReference>
<dbReference type="Pfam" id="PF14492">
    <property type="entry name" value="EFG_III"/>
    <property type="match status" value="1"/>
</dbReference>
<keyword evidence="2" id="KW-0251">Elongation factor</keyword>
<evidence type="ECO:0000256" key="1">
    <source>
        <dbReference type="ARBA" id="ARBA00022741"/>
    </source>
</evidence>